<evidence type="ECO:0000313" key="5">
    <source>
        <dbReference type="Proteomes" id="UP001596058"/>
    </source>
</evidence>
<gene>
    <name evidence="4" type="ORF">ACFPZ3_06245</name>
</gene>
<evidence type="ECO:0000259" key="3">
    <source>
        <dbReference type="Pfam" id="PF03067"/>
    </source>
</evidence>
<keyword evidence="1" id="KW-0732">Signal</keyword>
<dbReference type="RefSeq" id="WP_379512980.1">
    <property type="nucleotide sequence ID" value="NZ_JBHSPA010000009.1"/>
</dbReference>
<accession>A0ABW1CCM4</accession>
<comment type="caution">
    <text evidence="4">The sequence shown here is derived from an EMBL/GenBank/DDBJ whole genome shotgun (WGS) entry which is preliminary data.</text>
</comment>
<evidence type="ECO:0000313" key="4">
    <source>
        <dbReference type="EMBL" id="MFC5823445.1"/>
    </source>
</evidence>
<dbReference type="PANTHER" id="PTHR34823:SF1">
    <property type="entry name" value="CHITIN-BINDING TYPE-4 DOMAIN-CONTAINING PROTEIN"/>
    <property type="match status" value="1"/>
</dbReference>
<dbReference type="GO" id="GO:0004497">
    <property type="term" value="F:monooxygenase activity"/>
    <property type="evidence" value="ECO:0007669"/>
    <property type="project" value="UniProtKB-KW"/>
</dbReference>
<feature type="region of interest" description="Disordered" evidence="2">
    <location>
        <begin position="1"/>
        <end position="20"/>
    </location>
</feature>
<dbReference type="CDD" id="cd21177">
    <property type="entry name" value="LPMO_AA10"/>
    <property type="match status" value="1"/>
</dbReference>
<dbReference type="EMBL" id="JBHSPA010000009">
    <property type="protein sequence ID" value="MFC5823445.1"/>
    <property type="molecule type" value="Genomic_DNA"/>
</dbReference>
<dbReference type="InterPro" id="IPR051024">
    <property type="entry name" value="GlcNAc_Chitin_IntDeg"/>
</dbReference>
<dbReference type="Gene3D" id="2.70.50.50">
    <property type="entry name" value="chitin-binding protein cbp21"/>
    <property type="match status" value="1"/>
</dbReference>
<proteinExistence type="predicted"/>
<dbReference type="Proteomes" id="UP001596058">
    <property type="component" value="Unassembled WGS sequence"/>
</dbReference>
<dbReference type="InterPro" id="IPR014756">
    <property type="entry name" value="Ig_E-set"/>
</dbReference>
<sequence>MPSHVSPQPRHGGVSSPPSRASLYLEPWQAAGLEAGKFFPALHSGLSDPFAPDDVANAEPPADGRIASAGQAFAAVLDEPRADWDKHPVRAGETLEVVWHFHAPHKTRRFSYFLTTDGWNPEKPLARAQFPAEPIATFQNNEQPFWEHDLLPADPTVHHVPLPEDRSGYHVLLAVWEVADTPNAFYQVIDLDLT</sequence>
<evidence type="ECO:0000256" key="1">
    <source>
        <dbReference type="ARBA" id="ARBA00022729"/>
    </source>
</evidence>
<protein>
    <submittedName>
        <fullName evidence="4">Lytic polysaccharide monooxygenase auxiliary activity family 9 protein</fullName>
    </submittedName>
</protein>
<keyword evidence="4" id="KW-0560">Oxidoreductase</keyword>
<dbReference type="PANTHER" id="PTHR34823">
    <property type="entry name" value="GLCNAC-BINDING PROTEIN A"/>
    <property type="match status" value="1"/>
</dbReference>
<dbReference type="SUPFAM" id="SSF81296">
    <property type="entry name" value="E set domains"/>
    <property type="match status" value="1"/>
</dbReference>
<dbReference type="InterPro" id="IPR004302">
    <property type="entry name" value="Cellulose/chitin-bd_N"/>
</dbReference>
<keyword evidence="5" id="KW-1185">Reference proteome</keyword>
<organism evidence="4 5">
    <name type="scientific">Nonomuraea insulae</name>
    <dbReference type="NCBI Taxonomy" id="1616787"/>
    <lineage>
        <taxon>Bacteria</taxon>
        <taxon>Bacillati</taxon>
        <taxon>Actinomycetota</taxon>
        <taxon>Actinomycetes</taxon>
        <taxon>Streptosporangiales</taxon>
        <taxon>Streptosporangiaceae</taxon>
        <taxon>Nonomuraea</taxon>
    </lineage>
</organism>
<name>A0ABW1CCM4_9ACTN</name>
<feature type="domain" description="Chitin-binding type-4" evidence="3">
    <location>
        <begin position="11"/>
        <end position="191"/>
    </location>
</feature>
<dbReference type="Pfam" id="PF03067">
    <property type="entry name" value="LPMO_10"/>
    <property type="match status" value="1"/>
</dbReference>
<reference evidence="5" key="1">
    <citation type="journal article" date="2019" name="Int. J. Syst. Evol. Microbiol.">
        <title>The Global Catalogue of Microorganisms (GCM) 10K type strain sequencing project: providing services to taxonomists for standard genome sequencing and annotation.</title>
        <authorList>
            <consortium name="The Broad Institute Genomics Platform"/>
            <consortium name="The Broad Institute Genome Sequencing Center for Infectious Disease"/>
            <person name="Wu L."/>
            <person name="Ma J."/>
        </authorList>
    </citation>
    <scope>NUCLEOTIDE SEQUENCE [LARGE SCALE GENOMIC DNA]</scope>
    <source>
        <strain evidence="5">CCUG 53903</strain>
    </source>
</reference>
<keyword evidence="4" id="KW-0503">Monooxygenase</keyword>
<evidence type="ECO:0000256" key="2">
    <source>
        <dbReference type="SAM" id="MobiDB-lite"/>
    </source>
</evidence>